<dbReference type="Pfam" id="PF13416">
    <property type="entry name" value="SBP_bac_8"/>
    <property type="match status" value="1"/>
</dbReference>
<keyword evidence="1" id="KW-0732">Signal</keyword>
<dbReference type="InterPro" id="IPR006059">
    <property type="entry name" value="SBP"/>
</dbReference>
<evidence type="ECO:0000313" key="2">
    <source>
        <dbReference type="EMBL" id="RJL21710.1"/>
    </source>
</evidence>
<dbReference type="PANTHER" id="PTHR30222:SF18">
    <property type="entry name" value="BIFUNCTIONAL POLYHYDROXYBUTYRATE SYNTHASE _ ABC TRANSPORTER PERIPLASMIC BINDING PROTEIN-RELATED"/>
    <property type="match status" value="1"/>
</dbReference>
<gene>
    <name evidence="2" type="ORF">D5H75_36860</name>
</gene>
<organism evidence="2 3">
    <name type="scientific">Bailinhaonella thermotolerans</name>
    <dbReference type="NCBI Taxonomy" id="1070861"/>
    <lineage>
        <taxon>Bacteria</taxon>
        <taxon>Bacillati</taxon>
        <taxon>Actinomycetota</taxon>
        <taxon>Actinomycetes</taxon>
        <taxon>Streptosporangiales</taxon>
        <taxon>Streptosporangiaceae</taxon>
        <taxon>Bailinhaonella</taxon>
    </lineage>
</organism>
<dbReference type="EMBL" id="QZEY01000024">
    <property type="protein sequence ID" value="RJL21710.1"/>
    <property type="molecule type" value="Genomic_DNA"/>
</dbReference>
<sequence length="325" mass="36662">MDWVTPFQRETGCRVTLRLVEDMEQLGERFDRYRYDAVLAPPALADRLIEQRGVVPLNTDLVDRYDDLVERLRDLSGDDDHHYGVPYSWGVNTPLSDPAKVKQGGAGQVFAPPAALQGRIVMRDDPMTIADAALHLKTARRDLGIKDPYQLTSRQFEEAVELLTRQRDAVRLYWRQPAEVVEAFAGGAAVLGMATPYHYDVLKRAGRSVAVPPDPEVTGWADSWMISSRAENPNCAYRWLSWTTSPDVQRQMTRWSGLAPANPNACGQEPVRTSCAAYGMTVDGVDKRRLDRIAFAHRPSRDCRGAEGECTDYPTWADRWRQIVK</sequence>
<dbReference type="Gene3D" id="3.40.190.10">
    <property type="entry name" value="Periplasmic binding protein-like II"/>
    <property type="match status" value="2"/>
</dbReference>
<dbReference type="AlphaFoldDB" id="A0A3A4A2M3"/>
<comment type="caution">
    <text evidence="2">The sequence shown here is derived from an EMBL/GenBank/DDBJ whole genome shotgun (WGS) entry which is preliminary data.</text>
</comment>
<keyword evidence="3" id="KW-1185">Reference proteome</keyword>
<evidence type="ECO:0000256" key="1">
    <source>
        <dbReference type="ARBA" id="ARBA00022729"/>
    </source>
</evidence>
<reference evidence="2 3" key="1">
    <citation type="submission" date="2018-09" db="EMBL/GenBank/DDBJ databases">
        <title>YIM 75507 draft genome.</title>
        <authorList>
            <person name="Tang S."/>
            <person name="Feng Y."/>
        </authorList>
    </citation>
    <scope>NUCLEOTIDE SEQUENCE [LARGE SCALE GENOMIC DNA]</scope>
    <source>
        <strain evidence="2 3">YIM 75507</strain>
    </source>
</reference>
<dbReference type="SUPFAM" id="SSF53850">
    <property type="entry name" value="Periplasmic binding protein-like II"/>
    <property type="match status" value="1"/>
</dbReference>
<evidence type="ECO:0000313" key="3">
    <source>
        <dbReference type="Proteomes" id="UP000265768"/>
    </source>
</evidence>
<proteinExistence type="predicted"/>
<dbReference type="Proteomes" id="UP000265768">
    <property type="component" value="Unassembled WGS sequence"/>
</dbReference>
<accession>A0A3A4A2M3</accession>
<name>A0A3A4A2M3_9ACTN</name>
<dbReference type="PANTHER" id="PTHR30222">
    <property type="entry name" value="SPERMIDINE/PUTRESCINE-BINDING PERIPLASMIC PROTEIN"/>
    <property type="match status" value="1"/>
</dbReference>
<protein>
    <submittedName>
        <fullName evidence="2">Extracellular solute-binding protein</fullName>
    </submittedName>
</protein>